<dbReference type="PANTHER" id="PTHR32071">
    <property type="entry name" value="TRANSCRIPTIONAL REGULATORY PROTEIN"/>
    <property type="match status" value="1"/>
</dbReference>
<keyword evidence="1" id="KW-0547">Nucleotide-binding</keyword>
<dbReference type="Gene3D" id="1.10.8.60">
    <property type="match status" value="1"/>
</dbReference>
<name>A0A644YWC5_9ZZZZ</name>
<dbReference type="SMART" id="SM00382">
    <property type="entry name" value="AAA"/>
    <property type="match status" value="1"/>
</dbReference>
<dbReference type="InterPro" id="IPR027417">
    <property type="entry name" value="P-loop_NTPase"/>
</dbReference>
<evidence type="ECO:0000256" key="5">
    <source>
        <dbReference type="ARBA" id="ARBA00023163"/>
    </source>
</evidence>
<dbReference type="FunFam" id="3.40.50.300:FF:000006">
    <property type="entry name" value="DNA-binding transcriptional regulator NtrC"/>
    <property type="match status" value="1"/>
</dbReference>
<evidence type="ECO:0000256" key="4">
    <source>
        <dbReference type="ARBA" id="ARBA00023125"/>
    </source>
</evidence>
<dbReference type="PROSITE" id="PS50045">
    <property type="entry name" value="SIGMA54_INTERACT_4"/>
    <property type="match status" value="1"/>
</dbReference>
<dbReference type="EMBL" id="VSSQ01006283">
    <property type="protein sequence ID" value="MPM32151.1"/>
    <property type="molecule type" value="Genomic_DNA"/>
</dbReference>
<gene>
    <name evidence="7" type="primary">norR_92</name>
    <name evidence="7" type="ORF">SDC9_78710</name>
</gene>
<dbReference type="SUPFAM" id="SSF52540">
    <property type="entry name" value="P-loop containing nucleoside triphosphate hydrolases"/>
    <property type="match status" value="1"/>
</dbReference>
<comment type="caution">
    <text evidence="7">The sequence shown here is derived from an EMBL/GenBank/DDBJ whole genome shotgun (WGS) entry which is preliminary data.</text>
</comment>
<dbReference type="InterPro" id="IPR002078">
    <property type="entry name" value="Sigma_54_int"/>
</dbReference>
<dbReference type="InterPro" id="IPR025943">
    <property type="entry name" value="Sigma_54_int_dom_ATP-bd_2"/>
</dbReference>
<evidence type="ECO:0000256" key="3">
    <source>
        <dbReference type="ARBA" id="ARBA00023015"/>
    </source>
</evidence>
<evidence type="ECO:0000256" key="2">
    <source>
        <dbReference type="ARBA" id="ARBA00022840"/>
    </source>
</evidence>
<dbReference type="InterPro" id="IPR003593">
    <property type="entry name" value="AAA+_ATPase"/>
</dbReference>
<protein>
    <submittedName>
        <fullName evidence="7">Anaerobic nitric oxide reductase transcription regulator NorR</fullName>
    </submittedName>
</protein>
<evidence type="ECO:0000259" key="6">
    <source>
        <dbReference type="PROSITE" id="PS50045"/>
    </source>
</evidence>
<accession>A0A644YWC5</accession>
<keyword evidence="2" id="KW-0067">ATP-binding</keyword>
<dbReference type="Pfam" id="PF08461">
    <property type="entry name" value="WHD_RNase_R"/>
    <property type="match status" value="1"/>
</dbReference>
<dbReference type="PROSITE" id="PS00675">
    <property type="entry name" value="SIGMA54_INTERACT_1"/>
    <property type="match status" value="1"/>
</dbReference>
<keyword evidence="3" id="KW-0805">Transcription regulation</keyword>
<dbReference type="Gene3D" id="3.40.50.300">
    <property type="entry name" value="P-loop containing nucleotide triphosphate hydrolases"/>
    <property type="match status" value="1"/>
</dbReference>
<reference evidence="7" key="1">
    <citation type="submission" date="2019-08" db="EMBL/GenBank/DDBJ databases">
        <authorList>
            <person name="Kucharzyk K."/>
            <person name="Murdoch R.W."/>
            <person name="Higgins S."/>
            <person name="Loffler F."/>
        </authorList>
    </citation>
    <scope>NUCLEOTIDE SEQUENCE</scope>
</reference>
<dbReference type="Gene3D" id="1.10.10.10">
    <property type="entry name" value="Winged helix-like DNA-binding domain superfamily/Winged helix DNA-binding domain"/>
    <property type="match status" value="1"/>
</dbReference>
<keyword evidence="4" id="KW-0238">DNA-binding</keyword>
<dbReference type="InterPro" id="IPR036388">
    <property type="entry name" value="WH-like_DNA-bd_sf"/>
</dbReference>
<dbReference type="CDD" id="cd00009">
    <property type="entry name" value="AAA"/>
    <property type="match status" value="1"/>
</dbReference>
<dbReference type="PROSITE" id="PS00688">
    <property type="entry name" value="SIGMA54_INTERACT_3"/>
    <property type="match status" value="1"/>
</dbReference>
<dbReference type="PANTHER" id="PTHR32071:SF57">
    <property type="entry name" value="C4-DICARBOXYLATE TRANSPORT TRANSCRIPTIONAL REGULATORY PROTEIN DCTD"/>
    <property type="match status" value="1"/>
</dbReference>
<dbReference type="InterPro" id="IPR025944">
    <property type="entry name" value="Sigma_54_int_dom_CS"/>
</dbReference>
<dbReference type="InterPro" id="IPR025662">
    <property type="entry name" value="Sigma_54_int_dom_ATP-bd_1"/>
</dbReference>
<keyword evidence="5" id="KW-0804">Transcription</keyword>
<dbReference type="Pfam" id="PF25601">
    <property type="entry name" value="AAA_lid_14"/>
    <property type="match status" value="1"/>
</dbReference>
<dbReference type="AlphaFoldDB" id="A0A644YWC5"/>
<evidence type="ECO:0000256" key="1">
    <source>
        <dbReference type="ARBA" id="ARBA00022741"/>
    </source>
</evidence>
<dbReference type="Pfam" id="PF00158">
    <property type="entry name" value="Sigma54_activat"/>
    <property type="match status" value="1"/>
</dbReference>
<proteinExistence type="predicted"/>
<dbReference type="GO" id="GO:0003677">
    <property type="term" value="F:DNA binding"/>
    <property type="evidence" value="ECO:0007669"/>
    <property type="project" value="UniProtKB-KW"/>
</dbReference>
<dbReference type="PROSITE" id="PS00676">
    <property type="entry name" value="SIGMA54_INTERACT_2"/>
    <property type="match status" value="1"/>
</dbReference>
<organism evidence="7">
    <name type="scientific">bioreactor metagenome</name>
    <dbReference type="NCBI Taxonomy" id="1076179"/>
    <lineage>
        <taxon>unclassified sequences</taxon>
        <taxon>metagenomes</taxon>
        <taxon>ecological metagenomes</taxon>
    </lineage>
</organism>
<dbReference type="GO" id="GO:0005524">
    <property type="term" value="F:ATP binding"/>
    <property type="evidence" value="ECO:0007669"/>
    <property type="project" value="UniProtKB-KW"/>
</dbReference>
<dbReference type="GO" id="GO:0006355">
    <property type="term" value="P:regulation of DNA-templated transcription"/>
    <property type="evidence" value="ECO:0007669"/>
    <property type="project" value="InterPro"/>
</dbReference>
<feature type="domain" description="Sigma-54 factor interaction" evidence="6">
    <location>
        <begin position="341"/>
        <end position="566"/>
    </location>
</feature>
<sequence length="680" mass="78055">MKTILMIYNNRENWNVIEYLKRCVESIFENYVQVENVFLTELGEHEMIEGDIYLVLYEHMIYILKKHITDFDKVVVMTRGINKKFVNEIRKVADNTDILVVNDSYESTIQTTNTFYELGISNINFIPYEKRLDVNNFYNDIKIAITPDEMNLIPPHIEKVINIGYREIGYDTTIRIMQKLRLGHKSVNRNIIKNMNDIVEPNAVFKSNYLNSYLKGEMLDKMIFNSYEGILLTDSSYNLVYSNEKLNRIFNVYDDYTDKSIDNFVEGEICNLICCADFKSKLIKINEENYAVEKSPVMLMDHAIGYNFIFRHEKDIRDLEINLKNNLVKKGLFAKYSFEKIIHKSNAMMHCISLSKKAALTNFTILIQGESGTGKELMAQSIHNFSDRKEMPFVAINCASLPESLLESQLFGYEGGSFTGASKNGKIGLFEQANTGTLFLDEIGDISPNVQSQLLRVIQEKQIMRIGSDRVINIDVRIIVATNKNLEEEVHKGNFRSDLFYRLNVIPIKIPPLRERKEDVIMLLSAALNDRNVTFDIPDEVMEALKNYEWPGNVRELINCCEYIVSMESRFSLETLPDYMKEKILYRQCASADQPQAAATDTPEVDAQKSLLELIEERNRKGLGAGRKSLSLAMMEHGQPIGEGAIRALLEQLQQDGLITCQKGRGGTRLTQRGKSMLAR</sequence>
<dbReference type="InterPro" id="IPR058031">
    <property type="entry name" value="AAA_lid_NorR"/>
</dbReference>
<evidence type="ECO:0000313" key="7">
    <source>
        <dbReference type="EMBL" id="MPM32151.1"/>
    </source>
</evidence>
<dbReference type="InterPro" id="IPR013668">
    <property type="entry name" value="RNase_R_HTH_12"/>
</dbReference>